<name>A0A3Q0SZX5_AMPCI</name>
<dbReference type="Proteomes" id="UP000261340">
    <property type="component" value="Unplaced"/>
</dbReference>
<dbReference type="OMA" id="CIRMQML"/>
<reference evidence="2" key="2">
    <citation type="submission" date="2025-09" db="UniProtKB">
        <authorList>
            <consortium name="Ensembl"/>
        </authorList>
    </citation>
    <scope>IDENTIFICATION</scope>
</reference>
<sequence length="113" mass="12216">MASASDYSSYNRTSTQQGYASYAAQPSQSYGQSTQQSYGQQNYGSYATPAATAADSSYSQTTPAAGGYPQQQQQYGSGSYGQPASVGYLAAQSMILFNFCIRMQMLIFDFKHL</sequence>
<dbReference type="Ensembl" id="ENSACIT00000030099.1">
    <property type="protein sequence ID" value="ENSACIP00000029322.1"/>
    <property type="gene ID" value="ENSACIG00000022708.1"/>
</dbReference>
<dbReference type="AlphaFoldDB" id="A0A3Q0SZX5"/>
<evidence type="ECO:0000256" key="1">
    <source>
        <dbReference type="SAM" id="MobiDB-lite"/>
    </source>
</evidence>
<reference evidence="2" key="1">
    <citation type="submission" date="2025-08" db="UniProtKB">
        <authorList>
            <consortium name="Ensembl"/>
        </authorList>
    </citation>
    <scope>IDENTIFICATION</scope>
</reference>
<accession>A0A3Q0SZX5</accession>
<keyword evidence="3" id="KW-1185">Reference proteome</keyword>
<evidence type="ECO:0000313" key="3">
    <source>
        <dbReference type="Proteomes" id="UP000261340"/>
    </source>
</evidence>
<proteinExistence type="predicted"/>
<evidence type="ECO:0000313" key="2">
    <source>
        <dbReference type="Ensembl" id="ENSACIP00000029322.1"/>
    </source>
</evidence>
<feature type="region of interest" description="Disordered" evidence="1">
    <location>
        <begin position="57"/>
        <end position="82"/>
    </location>
</feature>
<protein>
    <recommendedName>
        <fullName evidence="4">EWS RNA-binding protein 1b</fullName>
    </recommendedName>
</protein>
<feature type="compositionally biased region" description="Low complexity" evidence="1">
    <location>
        <begin position="63"/>
        <end position="82"/>
    </location>
</feature>
<evidence type="ECO:0008006" key="4">
    <source>
        <dbReference type="Google" id="ProtNLM"/>
    </source>
</evidence>
<organism evidence="2 3">
    <name type="scientific">Amphilophus citrinellus</name>
    <name type="common">Midas cichlid</name>
    <name type="synonym">Cichlasoma citrinellum</name>
    <dbReference type="NCBI Taxonomy" id="61819"/>
    <lineage>
        <taxon>Eukaryota</taxon>
        <taxon>Metazoa</taxon>
        <taxon>Chordata</taxon>
        <taxon>Craniata</taxon>
        <taxon>Vertebrata</taxon>
        <taxon>Euteleostomi</taxon>
        <taxon>Actinopterygii</taxon>
        <taxon>Neopterygii</taxon>
        <taxon>Teleostei</taxon>
        <taxon>Neoteleostei</taxon>
        <taxon>Acanthomorphata</taxon>
        <taxon>Ovalentaria</taxon>
        <taxon>Cichlomorphae</taxon>
        <taxon>Cichliformes</taxon>
        <taxon>Cichlidae</taxon>
        <taxon>New World cichlids</taxon>
        <taxon>Cichlasomatinae</taxon>
        <taxon>Heroini</taxon>
        <taxon>Amphilophus</taxon>
    </lineage>
</organism>
<dbReference type="STRING" id="61819.ENSACIP00000029322"/>